<keyword evidence="5 10" id="KW-0489">Methyltransferase</keyword>
<comment type="subcellular location">
    <subcellularLocation>
        <location evidence="1 10">Cytoplasm</location>
    </subcellularLocation>
</comment>
<comment type="function">
    <text evidence="8 10">Specifically methylates the N3 position of the uracil ring of uridine 1498 (m3U1498) in 16S rRNA. Acts on the fully assembled 30S ribosomal subunit.</text>
</comment>
<evidence type="ECO:0000256" key="2">
    <source>
        <dbReference type="ARBA" id="ARBA00005528"/>
    </source>
</evidence>
<dbReference type="InterPro" id="IPR006700">
    <property type="entry name" value="RsmE"/>
</dbReference>
<dbReference type="GO" id="GO:0005737">
    <property type="term" value="C:cytoplasm"/>
    <property type="evidence" value="ECO:0007669"/>
    <property type="project" value="UniProtKB-SubCell"/>
</dbReference>
<dbReference type="PIRSF" id="PIRSF015601">
    <property type="entry name" value="MTase_slr0722"/>
    <property type="match status" value="1"/>
</dbReference>
<evidence type="ECO:0000313" key="13">
    <source>
        <dbReference type="EMBL" id="PWB09345.1"/>
    </source>
</evidence>
<evidence type="ECO:0000256" key="6">
    <source>
        <dbReference type="ARBA" id="ARBA00022679"/>
    </source>
</evidence>
<dbReference type="GO" id="GO:0070475">
    <property type="term" value="P:rRNA base methylation"/>
    <property type="evidence" value="ECO:0007669"/>
    <property type="project" value="TreeGrafter"/>
</dbReference>
<dbReference type="InterPro" id="IPR015947">
    <property type="entry name" value="PUA-like_sf"/>
</dbReference>
<evidence type="ECO:0000256" key="3">
    <source>
        <dbReference type="ARBA" id="ARBA00022490"/>
    </source>
</evidence>
<feature type="domain" description="Ribosomal RNA small subunit methyltransferase E methyltransferase" evidence="11">
    <location>
        <begin position="74"/>
        <end position="229"/>
    </location>
</feature>
<keyword evidence="7 10" id="KW-0949">S-adenosyl-L-methionine</keyword>
<sequence length="244" mass="27069">MIQFYAPDIADTLTLPESDSQHAVRVLRLREGDELTVVDGKGRRYRCVITGAHQRHTTVEILSSETLLPSWSGEIVAAVAPSKHLDRMEWMTEKLTEIGVDRIIPLLCRRSERRELKPERLEKIAVAAMKQSLKAVLPVVEPMTPVGEVTARYAGAQALIAYCDRSIPRRELVATYRSGAPVTAIMIGPEGDFAPEEIKAALDAGWKPVALGPERLRTETAALRAVDAIHILDQYRSITDNPEI</sequence>
<evidence type="ECO:0000256" key="5">
    <source>
        <dbReference type="ARBA" id="ARBA00022603"/>
    </source>
</evidence>
<dbReference type="CDD" id="cd18084">
    <property type="entry name" value="RsmE-like"/>
    <property type="match status" value="1"/>
</dbReference>
<dbReference type="PANTHER" id="PTHR30027:SF3">
    <property type="entry name" value="16S RRNA (URACIL(1498)-N(3))-METHYLTRANSFERASE"/>
    <property type="match status" value="1"/>
</dbReference>
<accession>A0A2V1IZ00</accession>
<proteinExistence type="inferred from homology"/>
<keyword evidence="4 10" id="KW-0698">rRNA processing</keyword>
<dbReference type="InterPro" id="IPR046886">
    <property type="entry name" value="RsmE_MTase_dom"/>
</dbReference>
<dbReference type="GeneID" id="93425355"/>
<protein>
    <recommendedName>
        <fullName evidence="10">Ribosomal RNA small subunit methyltransferase E</fullName>
        <ecNumber evidence="10">2.1.1.193</ecNumber>
    </recommendedName>
</protein>
<dbReference type="EMBL" id="PUBV01000002">
    <property type="protein sequence ID" value="PWB09345.1"/>
    <property type="molecule type" value="Genomic_DNA"/>
</dbReference>
<evidence type="ECO:0000256" key="10">
    <source>
        <dbReference type="PIRNR" id="PIRNR015601"/>
    </source>
</evidence>
<dbReference type="AlphaFoldDB" id="A0A2V1IZ00"/>
<dbReference type="InterPro" id="IPR029028">
    <property type="entry name" value="Alpha/beta_knot_MTases"/>
</dbReference>
<name>A0A2V1IZ00_9BACT</name>
<evidence type="ECO:0000259" key="11">
    <source>
        <dbReference type="Pfam" id="PF04452"/>
    </source>
</evidence>
<dbReference type="GO" id="GO:0070042">
    <property type="term" value="F:rRNA (uridine-N3-)-methyltransferase activity"/>
    <property type="evidence" value="ECO:0007669"/>
    <property type="project" value="TreeGrafter"/>
</dbReference>
<evidence type="ECO:0000256" key="9">
    <source>
        <dbReference type="ARBA" id="ARBA00047944"/>
    </source>
</evidence>
<dbReference type="InterPro" id="IPR046887">
    <property type="entry name" value="RsmE_PUA-like"/>
</dbReference>
<feature type="domain" description="Ribosomal RNA small subunit methyltransferase E PUA-like" evidence="12">
    <location>
        <begin position="15"/>
        <end position="59"/>
    </location>
</feature>
<evidence type="ECO:0000256" key="7">
    <source>
        <dbReference type="ARBA" id="ARBA00022691"/>
    </source>
</evidence>
<keyword evidence="14" id="KW-1185">Reference proteome</keyword>
<comment type="catalytic activity">
    <reaction evidence="9 10">
        <text>uridine(1498) in 16S rRNA + S-adenosyl-L-methionine = N(3)-methyluridine(1498) in 16S rRNA + S-adenosyl-L-homocysteine + H(+)</text>
        <dbReference type="Rhea" id="RHEA:42920"/>
        <dbReference type="Rhea" id="RHEA-COMP:10283"/>
        <dbReference type="Rhea" id="RHEA-COMP:10284"/>
        <dbReference type="ChEBI" id="CHEBI:15378"/>
        <dbReference type="ChEBI" id="CHEBI:57856"/>
        <dbReference type="ChEBI" id="CHEBI:59789"/>
        <dbReference type="ChEBI" id="CHEBI:65315"/>
        <dbReference type="ChEBI" id="CHEBI:74502"/>
        <dbReference type="EC" id="2.1.1.193"/>
    </reaction>
</comment>
<evidence type="ECO:0000256" key="4">
    <source>
        <dbReference type="ARBA" id="ARBA00022552"/>
    </source>
</evidence>
<evidence type="ECO:0000256" key="1">
    <source>
        <dbReference type="ARBA" id="ARBA00004496"/>
    </source>
</evidence>
<keyword evidence="6 10" id="KW-0808">Transferase</keyword>
<dbReference type="EC" id="2.1.1.193" evidence="10"/>
<dbReference type="PANTHER" id="PTHR30027">
    <property type="entry name" value="RIBOSOMAL RNA SMALL SUBUNIT METHYLTRANSFERASE E"/>
    <property type="match status" value="1"/>
</dbReference>
<organism evidence="13 14">
    <name type="scientific">Paramuribaculum intestinale</name>
    <dbReference type="NCBI Taxonomy" id="2094151"/>
    <lineage>
        <taxon>Bacteria</taxon>
        <taxon>Pseudomonadati</taxon>
        <taxon>Bacteroidota</taxon>
        <taxon>Bacteroidia</taxon>
        <taxon>Bacteroidales</taxon>
        <taxon>Muribaculaceae</taxon>
        <taxon>Paramuribaculum</taxon>
    </lineage>
</organism>
<dbReference type="NCBIfam" id="TIGR00046">
    <property type="entry name" value="RsmE family RNA methyltransferase"/>
    <property type="match status" value="1"/>
</dbReference>
<comment type="similarity">
    <text evidence="2 10">Belongs to the RNA methyltransferase RsmE family.</text>
</comment>
<dbReference type="Proteomes" id="UP000244925">
    <property type="component" value="Unassembled WGS sequence"/>
</dbReference>
<reference evidence="14" key="1">
    <citation type="submission" date="2018-02" db="EMBL/GenBank/DDBJ databases">
        <authorList>
            <person name="Clavel T."/>
            <person name="Strowig T."/>
        </authorList>
    </citation>
    <scope>NUCLEOTIDE SEQUENCE [LARGE SCALE GENOMIC DNA]</scope>
    <source>
        <strain evidence="14">DSM 100764</strain>
    </source>
</reference>
<dbReference type="Pfam" id="PF20260">
    <property type="entry name" value="PUA_4"/>
    <property type="match status" value="1"/>
</dbReference>
<dbReference type="SUPFAM" id="SSF75217">
    <property type="entry name" value="alpha/beta knot"/>
    <property type="match status" value="1"/>
</dbReference>
<keyword evidence="3 10" id="KW-0963">Cytoplasm</keyword>
<dbReference type="Gene3D" id="2.40.240.20">
    <property type="entry name" value="Hypothetical PUA domain-like, domain 1"/>
    <property type="match status" value="1"/>
</dbReference>
<dbReference type="SUPFAM" id="SSF88697">
    <property type="entry name" value="PUA domain-like"/>
    <property type="match status" value="1"/>
</dbReference>
<dbReference type="RefSeq" id="WP_107034967.1">
    <property type="nucleotide sequence ID" value="NZ_CAOLHR010000010.1"/>
</dbReference>
<dbReference type="Pfam" id="PF04452">
    <property type="entry name" value="Methyltrans_RNA"/>
    <property type="match status" value="1"/>
</dbReference>
<dbReference type="Gene3D" id="3.40.1280.10">
    <property type="match status" value="1"/>
</dbReference>
<evidence type="ECO:0000313" key="14">
    <source>
        <dbReference type="Proteomes" id="UP000244925"/>
    </source>
</evidence>
<comment type="caution">
    <text evidence="13">The sequence shown here is derived from an EMBL/GenBank/DDBJ whole genome shotgun (WGS) entry which is preliminary data.</text>
</comment>
<dbReference type="InterPro" id="IPR029026">
    <property type="entry name" value="tRNA_m1G_MTases_N"/>
</dbReference>
<evidence type="ECO:0000259" key="12">
    <source>
        <dbReference type="Pfam" id="PF20260"/>
    </source>
</evidence>
<gene>
    <name evidence="13" type="ORF">C5O25_01510</name>
</gene>
<evidence type="ECO:0000256" key="8">
    <source>
        <dbReference type="ARBA" id="ARBA00025699"/>
    </source>
</evidence>